<keyword evidence="1" id="KW-0813">Transport</keyword>
<dbReference type="GO" id="GO:0016887">
    <property type="term" value="F:ATP hydrolysis activity"/>
    <property type="evidence" value="ECO:0007669"/>
    <property type="project" value="InterPro"/>
</dbReference>
<keyword evidence="2" id="KW-1003">Cell membrane</keyword>
<dbReference type="SMART" id="SM00382">
    <property type="entry name" value="AAA"/>
    <property type="match status" value="1"/>
</dbReference>
<dbReference type="Pfam" id="PF12399">
    <property type="entry name" value="BCA_ABC_TP_C"/>
    <property type="match status" value="1"/>
</dbReference>
<dbReference type="AlphaFoldDB" id="A0A2S0IB50"/>
<dbReference type="CDD" id="cd03219">
    <property type="entry name" value="ABC_Mj1267_LivG_branched"/>
    <property type="match status" value="1"/>
</dbReference>
<protein>
    <submittedName>
        <fullName evidence="6">ABC transporter ATP-binding protein</fullName>
    </submittedName>
</protein>
<keyword evidence="7" id="KW-1185">Reference proteome</keyword>
<proteinExistence type="predicted"/>
<organism evidence="6 7">
    <name type="scientific">Achromobacter spanius</name>
    <dbReference type="NCBI Taxonomy" id="217203"/>
    <lineage>
        <taxon>Bacteria</taxon>
        <taxon>Pseudomonadati</taxon>
        <taxon>Pseudomonadota</taxon>
        <taxon>Betaproteobacteria</taxon>
        <taxon>Burkholderiales</taxon>
        <taxon>Alcaligenaceae</taxon>
        <taxon>Achromobacter</taxon>
    </lineage>
</organism>
<accession>A0A2S0IB50</accession>
<feature type="domain" description="ABC transporter" evidence="5">
    <location>
        <begin position="20"/>
        <end position="261"/>
    </location>
</feature>
<evidence type="ECO:0000313" key="7">
    <source>
        <dbReference type="Proteomes" id="UP000239477"/>
    </source>
</evidence>
<dbReference type="InterPro" id="IPR003439">
    <property type="entry name" value="ABC_transporter-like_ATP-bd"/>
</dbReference>
<keyword evidence="3" id="KW-0547">Nucleotide-binding</keyword>
<sequence length="264" mass="28353">MNDTHAASRSAQRAADAIVLEGRALRREFRGFVAVDNVDLKIREGAIHGLIGPNGAGKTTVFNLLTKFLAPSSGSILLHGRDITALNAADIAQQGLVRSFQISAIFDSLSVRDNLRVALQRGAGLATQMFASARRLDALDERAMALLDDVGLRAHAEVRAGTLSYGRKRALELAATLALEPRIMLLDEPMAGMAHEDIDVVRELIGKAAAGRTVVMVEHNLPVVAALCDYVTVLERGKVIAEGSYAEVSEMPRVREAYIGADDD</sequence>
<dbReference type="PANTHER" id="PTHR45772:SF3">
    <property type="entry name" value="ABC TRANSPORTER ATP-BINDING PROTEIN"/>
    <property type="match status" value="1"/>
</dbReference>
<dbReference type="Pfam" id="PF00005">
    <property type="entry name" value="ABC_tran"/>
    <property type="match status" value="1"/>
</dbReference>
<dbReference type="GO" id="GO:0005886">
    <property type="term" value="C:plasma membrane"/>
    <property type="evidence" value="ECO:0007669"/>
    <property type="project" value="TreeGrafter"/>
</dbReference>
<dbReference type="EMBL" id="CP023270">
    <property type="protein sequence ID" value="AVJ29236.1"/>
    <property type="molecule type" value="Genomic_DNA"/>
</dbReference>
<dbReference type="InterPro" id="IPR032823">
    <property type="entry name" value="BCA_ABC_TP_C"/>
</dbReference>
<dbReference type="PANTHER" id="PTHR45772">
    <property type="entry name" value="CONSERVED COMPONENT OF ABC TRANSPORTER FOR NATURAL AMINO ACIDS-RELATED"/>
    <property type="match status" value="1"/>
</dbReference>
<dbReference type="InterPro" id="IPR027417">
    <property type="entry name" value="P-loop_NTPase"/>
</dbReference>
<evidence type="ECO:0000313" key="6">
    <source>
        <dbReference type="EMBL" id="AVJ29236.1"/>
    </source>
</evidence>
<dbReference type="PROSITE" id="PS50893">
    <property type="entry name" value="ABC_TRANSPORTER_2"/>
    <property type="match status" value="1"/>
</dbReference>
<dbReference type="OrthoDB" id="9780942at2"/>
<evidence type="ECO:0000256" key="2">
    <source>
        <dbReference type="ARBA" id="ARBA00022475"/>
    </source>
</evidence>
<dbReference type="InterPro" id="IPR051120">
    <property type="entry name" value="ABC_AA/LPS_Transport"/>
</dbReference>
<name>A0A2S0IB50_9BURK</name>
<evidence type="ECO:0000256" key="4">
    <source>
        <dbReference type="ARBA" id="ARBA00022840"/>
    </source>
</evidence>
<dbReference type="RefSeq" id="WP_105239951.1">
    <property type="nucleotide sequence ID" value="NZ_CP023270.1"/>
</dbReference>
<keyword evidence="2" id="KW-0472">Membrane</keyword>
<dbReference type="InterPro" id="IPR003593">
    <property type="entry name" value="AAA+_ATPase"/>
</dbReference>
<evidence type="ECO:0000259" key="5">
    <source>
        <dbReference type="PROSITE" id="PS50893"/>
    </source>
</evidence>
<dbReference type="SUPFAM" id="SSF52540">
    <property type="entry name" value="P-loop containing nucleoside triphosphate hydrolases"/>
    <property type="match status" value="1"/>
</dbReference>
<dbReference type="Proteomes" id="UP000239477">
    <property type="component" value="Chromosome"/>
</dbReference>
<keyword evidence="4 6" id="KW-0067">ATP-binding</keyword>
<evidence type="ECO:0000256" key="1">
    <source>
        <dbReference type="ARBA" id="ARBA00022448"/>
    </source>
</evidence>
<gene>
    <name evidence="6" type="ORF">CLM73_20135</name>
</gene>
<dbReference type="GO" id="GO:0005524">
    <property type="term" value="F:ATP binding"/>
    <property type="evidence" value="ECO:0007669"/>
    <property type="project" value="UniProtKB-KW"/>
</dbReference>
<reference evidence="6 7" key="1">
    <citation type="submission" date="2017-09" db="EMBL/GenBank/DDBJ databases">
        <title>Genomic, metabolic, and phenotypic characteristics of bacterial isolates from the natural microbiome of the model nematode Caenorhabditis elegans.</title>
        <authorList>
            <person name="Zimmermann J."/>
            <person name="Obeng N."/>
            <person name="Yang W."/>
            <person name="Obeng O."/>
            <person name="Kissoyan K."/>
            <person name="Pees B."/>
            <person name="Dirksen P."/>
            <person name="Hoppner M."/>
            <person name="Franke A."/>
            <person name="Rosenstiel P."/>
            <person name="Leippe M."/>
            <person name="Dierking K."/>
            <person name="Kaleta C."/>
            <person name="Schulenburg H."/>
        </authorList>
    </citation>
    <scope>NUCLEOTIDE SEQUENCE [LARGE SCALE GENOMIC DNA]</scope>
    <source>
        <strain evidence="6 7">MYb73</strain>
    </source>
</reference>
<evidence type="ECO:0000256" key="3">
    <source>
        <dbReference type="ARBA" id="ARBA00022741"/>
    </source>
</evidence>
<dbReference type="Gene3D" id="3.40.50.300">
    <property type="entry name" value="P-loop containing nucleotide triphosphate hydrolases"/>
    <property type="match status" value="1"/>
</dbReference>